<dbReference type="GO" id="GO:0046983">
    <property type="term" value="F:protein dimerization activity"/>
    <property type="evidence" value="ECO:0007669"/>
    <property type="project" value="InterPro"/>
</dbReference>
<sequence length="682" mass="77388">MAWSPMGACKALKDMEPKPLAVMETSIVPILDQVPIQALSSSDKGNDLLPAKPRKKTMTSIYLKFFDTAPDGKSRRCRFCGQNYSIATATGNLGRHLSNRHPGYEKSGEVTVSPVLQTVTVAKKPPPQIKAPQMDPTHLNWILIRFLVEASLPPSVVDEEWLSNCSKFLNPSVEIWSEEKFKAVLHDIFKCMQDDVREIMEQLSSKISVTLDFWTNYEQILFMSVTCQWIDEGWSFQKVLLDICRIPSPGGGDEIHHALMKILKFYNLEDSVLSCTHNTNPNALQACQKLKDDIDNQKSGPFFYVPCAAHSLSSIIDDGLCSTKLIISKIRELVLEMNSSSEIFEDFVQCANAYAEGNWRYPLDTSTRWSGNYQMLDIACKANKSMETIILKNDESLGSRMLLSTEEKNDVKILHEFLDPFCKTINNICTSKILTIGLVLFFMDHITEMIDDRKDLPDDPDWLKTAAEKMSIKANNYNEQACNVFTYMTTILDPRIKKELIADRLNTDDYLVEAKNYFMRNYSANPFSSVSNSYASQELEDGGIASFAEEIAHKKRRASMPTASDELTQYLSEPPASLSTDVLEWWKVNITRYPQLSLMARHFLAVQPTAVAPEDLFCQKGGEIDRRRVFLSYETTQALLCIRSWMQFGVKLKYQLVEIDYERLMELASATSVDSNTGKKQK</sequence>
<evidence type="ECO:0000256" key="2">
    <source>
        <dbReference type="ARBA" id="ARBA00011738"/>
    </source>
</evidence>
<evidence type="ECO:0000256" key="1">
    <source>
        <dbReference type="ARBA" id="ARBA00004123"/>
    </source>
</evidence>
<keyword evidence="6" id="KW-0805">Transcription regulation</keyword>
<dbReference type="InterPro" id="IPR052035">
    <property type="entry name" value="ZnF_BED_domain_contain"/>
</dbReference>
<dbReference type="GO" id="GO:0005634">
    <property type="term" value="C:nucleus"/>
    <property type="evidence" value="ECO:0007669"/>
    <property type="project" value="UniProtKB-SubCell"/>
</dbReference>
<keyword evidence="7" id="KW-0238">DNA-binding</keyword>
<feature type="domain" description="hAT-like transposase RNase-H fold" evidence="12">
    <location>
        <begin position="429"/>
        <end position="508"/>
    </location>
</feature>
<organism evidence="13 14">
    <name type="scientific">Lithospermum erythrorhizon</name>
    <name type="common">Purple gromwell</name>
    <name type="synonym">Lithospermum officinale var. erythrorhizon</name>
    <dbReference type="NCBI Taxonomy" id="34254"/>
    <lineage>
        <taxon>Eukaryota</taxon>
        <taxon>Viridiplantae</taxon>
        <taxon>Streptophyta</taxon>
        <taxon>Embryophyta</taxon>
        <taxon>Tracheophyta</taxon>
        <taxon>Spermatophyta</taxon>
        <taxon>Magnoliopsida</taxon>
        <taxon>eudicotyledons</taxon>
        <taxon>Gunneridae</taxon>
        <taxon>Pentapetalae</taxon>
        <taxon>asterids</taxon>
        <taxon>lamiids</taxon>
        <taxon>Boraginales</taxon>
        <taxon>Boraginaceae</taxon>
        <taxon>Boraginoideae</taxon>
        <taxon>Lithospermeae</taxon>
        <taxon>Lithospermum</taxon>
    </lineage>
</organism>
<dbReference type="GO" id="GO:0008270">
    <property type="term" value="F:zinc ion binding"/>
    <property type="evidence" value="ECO:0007669"/>
    <property type="project" value="UniProtKB-KW"/>
</dbReference>
<keyword evidence="8" id="KW-0804">Transcription</keyword>
<dbReference type="Pfam" id="PF14372">
    <property type="entry name" value="hAT-like_RNase-H"/>
    <property type="match status" value="1"/>
</dbReference>
<name>A0AAV3Q027_LITER</name>
<dbReference type="InterPro" id="IPR025525">
    <property type="entry name" value="hAT-like_transposase_RNase-H"/>
</dbReference>
<evidence type="ECO:0000256" key="8">
    <source>
        <dbReference type="ARBA" id="ARBA00023163"/>
    </source>
</evidence>
<dbReference type="Proteomes" id="UP001454036">
    <property type="component" value="Unassembled WGS sequence"/>
</dbReference>
<dbReference type="EMBL" id="BAABME010002758">
    <property type="protein sequence ID" value="GAA0155960.1"/>
    <property type="molecule type" value="Genomic_DNA"/>
</dbReference>
<proteinExistence type="predicted"/>
<evidence type="ECO:0000256" key="5">
    <source>
        <dbReference type="ARBA" id="ARBA00022833"/>
    </source>
</evidence>
<dbReference type="Pfam" id="PF02892">
    <property type="entry name" value="zf-BED"/>
    <property type="match status" value="1"/>
</dbReference>
<comment type="subcellular location">
    <subcellularLocation>
        <location evidence="1">Nucleus</location>
    </subcellularLocation>
</comment>
<dbReference type="InterPro" id="IPR008906">
    <property type="entry name" value="HATC_C_dom"/>
</dbReference>
<dbReference type="SMART" id="SM00614">
    <property type="entry name" value="ZnF_BED"/>
    <property type="match status" value="1"/>
</dbReference>
<evidence type="ECO:0000259" key="12">
    <source>
        <dbReference type="Pfam" id="PF14372"/>
    </source>
</evidence>
<dbReference type="InterPro" id="IPR003656">
    <property type="entry name" value="Znf_BED"/>
</dbReference>
<keyword evidence="5" id="KW-0862">Zinc</keyword>
<evidence type="ECO:0000256" key="4">
    <source>
        <dbReference type="ARBA" id="ARBA00022771"/>
    </source>
</evidence>
<dbReference type="SUPFAM" id="SSF53098">
    <property type="entry name" value="Ribonuclease H-like"/>
    <property type="match status" value="1"/>
</dbReference>
<keyword evidence="4" id="KW-0863">Zinc-finger</keyword>
<keyword evidence="9" id="KW-0539">Nucleus</keyword>
<reference evidence="13 14" key="1">
    <citation type="submission" date="2024-01" db="EMBL/GenBank/DDBJ databases">
        <title>The complete chloroplast genome sequence of Lithospermum erythrorhizon: insights into the phylogenetic relationship among Boraginaceae species and the maternal lineages of purple gromwells.</title>
        <authorList>
            <person name="Okada T."/>
            <person name="Watanabe K."/>
        </authorList>
    </citation>
    <scope>NUCLEOTIDE SEQUENCE [LARGE SCALE GENOMIC DNA]</scope>
</reference>
<feature type="domain" description="BED-type" evidence="10">
    <location>
        <begin position="62"/>
        <end position="102"/>
    </location>
</feature>
<evidence type="ECO:0000256" key="3">
    <source>
        <dbReference type="ARBA" id="ARBA00022723"/>
    </source>
</evidence>
<keyword evidence="14" id="KW-1185">Reference proteome</keyword>
<gene>
    <name evidence="13" type="ORF">LIER_13566</name>
</gene>
<evidence type="ECO:0000313" key="14">
    <source>
        <dbReference type="Proteomes" id="UP001454036"/>
    </source>
</evidence>
<evidence type="ECO:0000256" key="9">
    <source>
        <dbReference type="ARBA" id="ARBA00023242"/>
    </source>
</evidence>
<evidence type="ECO:0000259" key="10">
    <source>
        <dbReference type="Pfam" id="PF02892"/>
    </source>
</evidence>
<feature type="domain" description="HAT C-terminal dimerisation" evidence="11">
    <location>
        <begin position="566"/>
        <end position="646"/>
    </location>
</feature>
<dbReference type="GO" id="GO:0003677">
    <property type="term" value="F:DNA binding"/>
    <property type="evidence" value="ECO:0007669"/>
    <property type="project" value="UniProtKB-KW"/>
</dbReference>
<dbReference type="InterPro" id="IPR012337">
    <property type="entry name" value="RNaseH-like_sf"/>
</dbReference>
<dbReference type="PANTHER" id="PTHR46481">
    <property type="entry name" value="ZINC FINGER BED DOMAIN-CONTAINING PROTEIN 4"/>
    <property type="match status" value="1"/>
</dbReference>
<accession>A0AAV3Q027</accession>
<dbReference type="Pfam" id="PF05699">
    <property type="entry name" value="Dimer_Tnp_hAT"/>
    <property type="match status" value="1"/>
</dbReference>
<evidence type="ECO:0000313" key="13">
    <source>
        <dbReference type="EMBL" id="GAA0155960.1"/>
    </source>
</evidence>
<protein>
    <submittedName>
        <fullName evidence="13">Uncharacterized protein</fullName>
    </submittedName>
</protein>
<evidence type="ECO:0000256" key="6">
    <source>
        <dbReference type="ARBA" id="ARBA00023015"/>
    </source>
</evidence>
<dbReference type="PANTHER" id="PTHR46481:SF7">
    <property type="entry name" value="ZINC FINGER BED DOMAIN-CONTAINING PROTEIN RICESLEEPER 2-LIKE"/>
    <property type="match status" value="1"/>
</dbReference>
<evidence type="ECO:0000256" key="7">
    <source>
        <dbReference type="ARBA" id="ARBA00023125"/>
    </source>
</evidence>
<comment type="caution">
    <text evidence="13">The sequence shown here is derived from an EMBL/GenBank/DDBJ whole genome shotgun (WGS) entry which is preliminary data.</text>
</comment>
<comment type="subunit">
    <text evidence="2">Homodimer.</text>
</comment>
<keyword evidence="3" id="KW-0479">Metal-binding</keyword>
<evidence type="ECO:0000259" key="11">
    <source>
        <dbReference type="Pfam" id="PF05699"/>
    </source>
</evidence>
<dbReference type="AlphaFoldDB" id="A0AAV3Q027"/>